<dbReference type="SUPFAM" id="SSF48452">
    <property type="entry name" value="TPR-like"/>
    <property type="match status" value="1"/>
</dbReference>
<comment type="caution">
    <text evidence="1">The sequence shown here is derived from an EMBL/GenBank/DDBJ whole genome shotgun (WGS) entry which is preliminary data.</text>
</comment>
<dbReference type="CDD" id="cd00030">
    <property type="entry name" value="C2"/>
    <property type="match status" value="1"/>
</dbReference>
<dbReference type="PANTHER" id="PTHR47038">
    <property type="entry name" value="BAG-ASSOCIATED GRAM PROTEIN 1"/>
    <property type="match status" value="1"/>
</dbReference>
<sequence>MGMNRLAYYLDTQKRLENLDSKHEAANAFAEADHAYKKTNPNLVVIDVKHEPNLEIAELYEQQQNLEQAMIYYDKAADLYQGEEVELLAAKNLIDANLNGISMVPGSRNPMWGEEFNFSVDELPVKVNSFMLGAIAMSDCECSINNAFT</sequence>
<dbReference type="Proteomes" id="UP000245207">
    <property type="component" value="Unassembled WGS sequence"/>
</dbReference>
<dbReference type="Gene3D" id="1.25.40.10">
    <property type="entry name" value="Tetratricopeptide repeat domain"/>
    <property type="match status" value="1"/>
</dbReference>
<organism evidence="1 2">
    <name type="scientific">Artemisia annua</name>
    <name type="common">Sweet wormwood</name>
    <dbReference type="NCBI Taxonomy" id="35608"/>
    <lineage>
        <taxon>Eukaryota</taxon>
        <taxon>Viridiplantae</taxon>
        <taxon>Streptophyta</taxon>
        <taxon>Embryophyta</taxon>
        <taxon>Tracheophyta</taxon>
        <taxon>Spermatophyta</taxon>
        <taxon>Magnoliopsida</taxon>
        <taxon>eudicotyledons</taxon>
        <taxon>Gunneridae</taxon>
        <taxon>Pentapetalae</taxon>
        <taxon>asterids</taxon>
        <taxon>campanulids</taxon>
        <taxon>Asterales</taxon>
        <taxon>Asteraceae</taxon>
        <taxon>Asteroideae</taxon>
        <taxon>Anthemideae</taxon>
        <taxon>Artemisiinae</taxon>
        <taxon>Artemisia</taxon>
    </lineage>
</organism>
<dbReference type="InterPro" id="IPR011990">
    <property type="entry name" value="TPR-like_helical_dom_sf"/>
</dbReference>
<dbReference type="AlphaFoldDB" id="A0A2U1N2W8"/>
<dbReference type="InterPro" id="IPR044655">
    <property type="entry name" value="BAGP1-like"/>
</dbReference>
<gene>
    <name evidence="1" type="ORF">CTI12_AA303410</name>
</gene>
<dbReference type="EMBL" id="PKPP01003748">
    <property type="protein sequence ID" value="PWA67870.1"/>
    <property type="molecule type" value="Genomic_DNA"/>
</dbReference>
<reference evidence="1 2" key="1">
    <citation type="journal article" date="2018" name="Mol. Plant">
        <title>The genome of Artemisia annua provides insight into the evolution of Asteraceae family and artemisinin biosynthesis.</title>
        <authorList>
            <person name="Shen Q."/>
            <person name="Zhang L."/>
            <person name="Liao Z."/>
            <person name="Wang S."/>
            <person name="Yan T."/>
            <person name="Shi P."/>
            <person name="Liu M."/>
            <person name="Fu X."/>
            <person name="Pan Q."/>
            <person name="Wang Y."/>
            <person name="Lv Z."/>
            <person name="Lu X."/>
            <person name="Zhang F."/>
            <person name="Jiang W."/>
            <person name="Ma Y."/>
            <person name="Chen M."/>
            <person name="Hao X."/>
            <person name="Li L."/>
            <person name="Tang Y."/>
            <person name="Lv G."/>
            <person name="Zhou Y."/>
            <person name="Sun X."/>
            <person name="Brodelius P.E."/>
            <person name="Rose J.K.C."/>
            <person name="Tang K."/>
        </authorList>
    </citation>
    <scope>NUCLEOTIDE SEQUENCE [LARGE SCALE GENOMIC DNA]</scope>
    <source>
        <strain evidence="2">cv. Huhao1</strain>
        <tissue evidence="1">Leaf</tissue>
    </source>
</reference>
<dbReference type="OrthoDB" id="67700at2759"/>
<dbReference type="STRING" id="35608.A0A2U1N2W8"/>
<evidence type="ECO:0000313" key="2">
    <source>
        <dbReference type="Proteomes" id="UP000245207"/>
    </source>
</evidence>
<proteinExistence type="predicted"/>
<protein>
    <submittedName>
        <fullName evidence="1">NSF attachment protein</fullName>
    </submittedName>
</protein>
<accession>A0A2U1N2W8</accession>
<keyword evidence="2" id="KW-1185">Reference proteome</keyword>
<dbReference type="Pfam" id="PF14938">
    <property type="entry name" value="SNAP"/>
    <property type="match status" value="1"/>
</dbReference>
<dbReference type="PANTHER" id="PTHR47038:SF1">
    <property type="entry name" value="BAG-ASSOCIATED GRAM PROTEIN 1"/>
    <property type="match status" value="1"/>
</dbReference>
<evidence type="ECO:0000313" key="1">
    <source>
        <dbReference type="EMBL" id="PWA67870.1"/>
    </source>
</evidence>
<name>A0A2U1N2W8_ARTAN</name>